<sequence length="88" mass="10432">MMRRRVKNQQMKRDVKEKRRRRGGVSAESYYSAGRLYAYIQPVARNQQSKDSVAIFQQKRKISSSRLESAEAKQLTIYEELREMDVNC</sequence>
<name>A0A2Z7AUS0_9LAMI</name>
<dbReference type="AlphaFoldDB" id="A0A2Z7AUS0"/>
<keyword evidence="3" id="KW-1185">Reference proteome</keyword>
<organism evidence="2 3">
    <name type="scientific">Dorcoceras hygrometricum</name>
    <dbReference type="NCBI Taxonomy" id="472368"/>
    <lineage>
        <taxon>Eukaryota</taxon>
        <taxon>Viridiplantae</taxon>
        <taxon>Streptophyta</taxon>
        <taxon>Embryophyta</taxon>
        <taxon>Tracheophyta</taxon>
        <taxon>Spermatophyta</taxon>
        <taxon>Magnoliopsida</taxon>
        <taxon>eudicotyledons</taxon>
        <taxon>Gunneridae</taxon>
        <taxon>Pentapetalae</taxon>
        <taxon>asterids</taxon>
        <taxon>lamiids</taxon>
        <taxon>Lamiales</taxon>
        <taxon>Gesneriaceae</taxon>
        <taxon>Didymocarpoideae</taxon>
        <taxon>Trichosporeae</taxon>
        <taxon>Loxocarpinae</taxon>
        <taxon>Dorcoceras</taxon>
    </lineage>
</organism>
<evidence type="ECO:0000313" key="2">
    <source>
        <dbReference type="EMBL" id="KZV22962.1"/>
    </source>
</evidence>
<feature type="region of interest" description="Disordered" evidence="1">
    <location>
        <begin position="1"/>
        <end position="26"/>
    </location>
</feature>
<reference evidence="2 3" key="1">
    <citation type="journal article" date="2015" name="Proc. Natl. Acad. Sci. U.S.A.">
        <title>The resurrection genome of Boea hygrometrica: A blueprint for survival of dehydration.</title>
        <authorList>
            <person name="Xiao L."/>
            <person name="Yang G."/>
            <person name="Zhang L."/>
            <person name="Yang X."/>
            <person name="Zhao S."/>
            <person name="Ji Z."/>
            <person name="Zhou Q."/>
            <person name="Hu M."/>
            <person name="Wang Y."/>
            <person name="Chen M."/>
            <person name="Xu Y."/>
            <person name="Jin H."/>
            <person name="Xiao X."/>
            <person name="Hu G."/>
            <person name="Bao F."/>
            <person name="Hu Y."/>
            <person name="Wan P."/>
            <person name="Li L."/>
            <person name="Deng X."/>
            <person name="Kuang T."/>
            <person name="Xiang C."/>
            <person name="Zhu J.K."/>
            <person name="Oliver M.J."/>
            <person name="He Y."/>
        </authorList>
    </citation>
    <scope>NUCLEOTIDE SEQUENCE [LARGE SCALE GENOMIC DNA]</scope>
    <source>
        <strain evidence="3">cv. XS01</strain>
    </source>
</reference>
<evidence type="ECO:0000313" key="3">
    <source>
        <dbReference type="Proteomes" id="UP000250235"/>
    </source>
</evidence>
<evidence type="ECO:0000256" key="1">
    <source>
        <dbReference type="SAM" id="MobiDB-lite"/>
    </source>
</evidence>
<dbReference type="EMBL" id="KV013987">
    <property type="protein sequence ID" value="KZV22962.1"/>
    <property type="molecule type" value="Genomic_DNA"/>
</dbReference>
<accession>A0A2Z7AUS0</accession>
<gene>
    <name evidence="2" type="ORF">F511_38313</name>
</gene>
<proteinExistence type="predicted"/>
<dbReference type="Proteomes" id="UP000250235">
    <property type="component" value="Unassembled WGS sequence"/>
</dbReference>
<protein>
    <submittedName>
        <fullName evidence="2">Uncharacterized protein</fullName>
    </submittedName>
</protein>